<feature type="region of interest" description="Disordered" evidence="4">
    <location>
        <begin position="253"/>
        <end position="291"/>
    </location>
</feature>
<organism evidence="7 8">
    <name type="scientific">Kutzneria kofuensis</name>
    <dbReference type="NCBI Taxonomy" id="103725"/>
    <lineage>
        <taxon>Bacteria</taxon>
        <taxon>Bacillati</taxon>
        <taxon>Actinomycetota</taxon>
        <taxon>Actinomycetes</taxon>
        <taxon>Pseudonocardiales</taxon>
        <taxon>Pseudonocardiaceae</taxon>
        <taxon>Kutzneria</taxon>
    </lineage>
</organism>
<dbReference type="NCBIfam" id="TIGR02772">
    <property type="entry name" value="Ku_bact"/>
    <property type="match status" value="1"/>
</dbReference>
<keyword evidence="2 3" id="KW-0233">DNA recombination</keyword>
<dbReference type="FunFam" id="2.40.290.10:FF:000004">
    <property type="entry name" value="Non-homologous end joining protein Ku"/>
    <property type="match status" value="1"/>
</dbReference>
<dbReference type="HAMAP" id="MF_01875">
    <property type="entry name" value="Prokaryotic_Ku"/>
    <property type="match status" value="1"/>
</dbReference>
<keyword evidence="3" id="KW-0227">DNA damage</keyword>
<feature type="compositionally biased region" description="Basic residues" evidence="4">
    <location>
        <begin position="282"/>
        <end position="291"/>
    </location>
</feature>
<dbReference type="AlphaFoldDB" id="A0A7W9KAT7"/>
<reference evidence="7 8" key="1">
    <citation type="submission" date="2020-08" db="EMBL/GenBank/DDBJ databases">
        <title>Sequencing the genomes of 1000 actinobacteria strains.</title>
        <authorList>
            <person name="Klenk H.-P."/>
        </authorList>
    </citation>
    <scope>NUCLEOTIDE SEQUENCE [LARGE SCALE GENOMIC DNA]</scope>
    <source>
        <strain evidence="7 8">DSM 43851</strain>
    </source>
</reference>
<proteinExistence type="inferred from homology"/>
<dbReference type="SUPFAM" id="SSF100939">
    <property type="entry name" value="SPOC domain-like"/>
    <property type="match status" value="1"/>
</dbReference>
<dbReference type="Gene3D" id="2.40.290.10">
    <property type="match status" value="1"/>
</dbReference>
<keyword evidence="8" id="KW-1185">Reference proteome</keyword>
<evidence type="ECO:0000313" key="7">
    <source>
        <dbReference type="EMBL" id="MBB5889183.1"/>
    </source>
</evidence>
<dbReference type="InterPro" id="IPR016194">
    <property type="entry name" value="SPOC-like_C_dom_sf"/>
</dbReference>
<dbReference type="PANTHER" id="PTHR41251">
    <property type="entry name" value="NON-HOMOLOGOUS END JOINING PROTEIN KU"/>
    <property type="match status" value="1"/>
</dbReference>
<protein>
    <recommendedName>
        <fullName evidence="3">Non-homologous end joining protein Ku</fullName>
    </recommendedName>
</protein>
<comment type="similarity">
    <text evidence="3">Belongs to the prokaryotic Ku family.</text>
</comment>
<evidence type="ECO:0000259" key="6">
    <source>
        <dbReference type="SMART" id="SM00559"/>
    </source>
</evidence>
<evidence type="ECO:0000256" key="4">
    <source>
        <dbReference type="SAM" id="MobiDB-lite"/>
    </source>
</evidence>
<dbReference type="InterPro" id="IPR009187">
    <property type="entry name" value="Prok_Ku"/>
</dbReference>
<keyword evidence="1 3" id="KW-0238">DNA-binding</keyword>
<feature type="domain" description="Ku" evidence="6">
    <location>
        <begin position="52"/>
        <end position="180"/>
    </location>
</feature>
<keyword evidence="3" id="KW-0234">DNA repair</keyword>
<evidence type="ECO:0000256" key="1">
    <source>
        <dbReference type="ARBA" id="ARBA00023125"/>
    </source>
</evidence>
<dbReference type="RefSeq" id="WP_184857903.1">
    <property type="nucleotide sequence ID" value="NZ_BAAAWY010000013.1"/>
</dbReference>
<feature type="compositionally biased region" description="Basic and acidic residues" evidence="4">
    <location>
        <begin position="269"/>
        <end position="281"/>
    </location>
</feature>
<comment type="subunit">
    <text evidence="3">Homodimer. Interacts with LigD.</text>
</comment>
<gene>
    <name evidence="3" type="primary">ku</name>
    <name evidence="7" type="ORF">BJ998_000379</name>
</gene>
<dbReference type="EMBL" id="JACHIR010000001">
    <property type="protein sequence ID" value="MBB5889183.1"/>
    <property type="molecule type" value="Genomic_DNA"/>
</dbReference>
<evidence type="ECO:0000256" key="2">
    <source>
        <dbReference type="ARBA" id="ARBA00023172"/>
    </source>
</evidence>
<accession>A0A7W9KAT7</accession>
<comment type="caution">
    <text evidence="7">The sequence shown here is derived from an EMBL/GenBank/DDBJ whole genome shotgun (WGS) entry which is preliminary data.</text>
</comment>
<dbReference type="InterPro" id="IPR006164">
    <property type="entry name" value="DNA_bd_Ku70/Ku80"/>
</dbReference>
<dbReference type="Pfam" id="PF02735">
    <property type="entry name" value="Ku"/>
    <property type="match status" value="1"/>
</dbReference>
<dbReference type="GO" id="GO:0003690">
    <property type="term" value="F:double-stranded DNA binding"/>
    <property type="evidence" value="ECO:0007669"/>
    <property type="project" value="UniProtKB-UniRule"/>
</dbReference>
<dbReference type="PIRSF" id="PIRSF006493">
    <property type="entry name" value="Prok_Ku"/>
    <property type="match status" value="1"/>
</dbReference>
<feature type="signal peptide" evidence="5">
    <location>
        <begin position="1"/>
        <end position="22"/>
    </location>
</feature>
<dbReference type="SMART" id="SM00559">
    <property type="entry name" value="Ku78"/>
    <property type="match status" value="1"/>
</dbReference>
<sequence>MRAMWKGTVAFGLVAIPINLYAATENKGVQLRQVHESDGGRIQYKRWCSVEDVEVPYAEIAKGYELEDGRMVVLTDAELSSLPLPTQKTIDVVEFVPLAAIDPLFFDKAYYLEPQKAAVKPYVLLRDALHKSGHVAIAKVALRQREVLAVLRVHNDVLTMSTMLWPDEVRTPDFSFLQQDPPQVREQELTMAGQLIDSLAEPVFEPDRYQDSYRQALENLIEAKVEGEEVTTPPGVEQTAEVVDLISALQASVNAASRSKTPAKSRSRKPAEKKATPEKKPPAKRRPTRSA</sequence>
<name>A0A7W9KAT7_9PSEU</name>
<feature type="chain" id="PRO_5038336609" description="Non-homologous end joining protein Ku" evidence="5">
    <location>
        <begin position="23"/>
        <end position="291"/>
    </location>
</feature>
<evidence type="ECO:0000256" key="5">
    <source>
        <dbReference type="SAM" id="SignalP"/>
    </source>
</evidence>
<comment type="function">
    <text evidence="3">With LigD forms a non-homologous end joining (NHEJ) DNA repair enzyme, which repairs dsDNA breaks with reduced fidelity. Binds linear dsDNA with 5'- and 3'- overhangs but not closed circular dsDNA nor ssDNA. Recruits and stimulates the ligase activity of LigD.</text>
</comment>
<dbReference type="GO" id="GO:0006310">
    <property type="term" value="P:DNA recombination"/>
    <property type="evidence" value="ECO:0007669"/>
    <property type="project" value="UniProtKB-KW"/>
</dbReference>
<evidence type="ECO:0000256" key="3">
    <source>
        <dbReference type="HAMAP-Rule" id="MF_01875"/>
    </source>
</evidence>
<dbReference type="PANTHER" id="PTHR41251:SF1">
    <property type="entry name" value="NON-HOMOLOGOUS END JOINING PROTEIN KU"/>
    <property type="match status" value="1"/>
</dbReference>
<dbReference type="Proteomes" id="UP000585638">
    <property type="component" value="Unassembled WGS sequence"/>
</dbReference>
<keyword evidence="5" id="KW-0732">Signal</keyword>
<dbReference type="CDD" id="cd00789">
    <property type="entry name" value="KU_like"/>
    <property type="match status" value="1"/>
</dbReference>
<dbReference type="GO" id="GO:0006303">
    <property type="term" value="P:double-strand break repair via nonhomologous end joining"/>
    <property type="evidence" value="ECO:0007669"/>
    <property type="project" value="UniProtKB-UniRule"/>
</dbReference>
<evidence type="ECO:0000313" key="8">
    <source>
        <dbReference type="Proteomes" id="UP000585638"/>
    </source>
</evidence>